<evidence type="ECO:0000259" key="1">
    <source>
        <dbReference type="Pfam" id="PF22636"/>
    </source>
</evidence>
<dbReference type="Gene3D" id="3.10.129.10">
    <property type="entry name" value="Hotdog Thioesterase"/>
    <property type="match status" value="1"/>
</dbReference>
<gene>
    <name evidence="2" type="ORF">M9Y10_029128</name>
</gene>
<sequence>MLSSNLHSRFLPKTGFDLRSKVHVGDTFTVTKTVEKKNTYNPTHNPDDNVLSTPQMIDMIEYTCYHDLEKRLPPHYSTVGFYVDITHKKPVPIGSKVKITAEVADVSAKKTTFKTNVFCGDELVGSGTHKRAVIQFK</sequence>
<reference evidence="2 3" key="1">
    <citation type="submission" date="2024-04" db="EMBL/GenBank/DDBJ databases">
        <title>Tritrichomonas musculus Genome.</title>
        <authorList>
            <person name="Alves-Ferreira E."/>
            <person name="Grigg M."/>
            <person name="Lorenzi H."/>
            <person name="Galac M."/>
        </authorList>
    </citation>
    <scope>NUCLEOTIDE SEQUENCE [LARGE SCALE GENOMIC DNA]</scope>
    <source>
        <strain evidence="2 3">EAF2021</strain>
    </source>
</reference>
<dbReference type="PANTHER" id="PTHR36934:SF1">
    <property type="entry name" value="THIOESTERASE DOMAIN-CONTAINING PROTEIN"/>
    <property type="match status" value="1"/>
</dbReference>
<dbReference type="InterPro" id="IPR025540">
    <property type="entry name" value="FlK"/>
</dbReference>
<proteinExistence type="predicted"/>
<dbReference type="PIRSF" id="PIRSF014972">
    <property type="entry name" value="FlK"/>
    <property type="match status" value="1"/>
</dbReference>
<dbReference type="InterPro" id="IPR054485">
    <property type="entry name" value="FlK-like_dom"/>
</dbReference>
<name>A0ABR2KME2_9EUKA</name>
<dbReference type="Pfam" id="PF22636">
    <property type="entry name" value="FlK"/>
    <property type="match status" value="1"/>
</dbReference>
<accession>A0ABR2KME2</accession>
<evidence type="ECO:0000313" key="3">
    <source>
        <dbReference type="Proteomes" id="UP001470230"/>
    </source>
</evidence>
<feature type="domain" description="Fluoroacetyl-CoA-specific thioesterase-like" evidence="1">
    <location>
        <begin position="34"/>
        <end position="135"/>
    </location>
</feature>
<dbReference type="EMBL" id="JAPFFF010000004">
    <property type="protein sequence ID" value="KAK8891906.1"/>
    <property type="molecule type" value="Genomic_DNA"/>
</dbReference>
<evidence type="ECO:0000313" key="2">
    <source>
        <dbReference type="EMBL" id="KAK8891906.1"/>
    </source>
</evidence>
<protein>
    <recommendedName>
        <fullName evidence="1">Fluoroacetyl-CoA-specific thioesterase-like domain-containing protein</fullName>
    </recommendedName>
</protein>
<dbReference type="CDD" id="cd03440">
    <property type="entry name" value="hot_dog"/>
    <property type="match status" value="1"/>
</dbReference>
<comment type="caution">
    <text evidence="2">The sequence shown here is derived from an EMBL/GenBank/DDBJ whole genome shotgun (WGS) entry which is preliminary data.</text>
</comment>
<dbReference type="PANTHER" id="PTHR36934">
    <property type="entry name" value="BLR0278 PROTEIN"/>
    <property type="match status" value="1"/>
</dbReference>
<organism evidence="2 3">
    <name type="scientific">Tritrichomonas musculus</name>
    <dbReference type="NCBI Taxonomy" id="1915356"/>
    <lineage>
        <taxon>Eukaryota</taxon>
        <taxon>Metamonada</taxon>
        <taxon>Parabasalia</taxon>
        <taxon>Tritrichomonadida</taxon>
        <taxon>Tritrichomonadidae</taxon>
        <taxon>Tritrichomonas</taxon>
    </lineage>
</organism>
<dbReference type="SUPFAM" id="SSF54637">
    <property type="entry name" value="Thioesterase/thiol ester dehydrase-isomerase"/>
    <property type="match status" value="1"/>
</dbReference>
<dbReference type="Proteomes" id="UP001470230">
    <property type="component" value="Unassembled WGS sequence"/>
</dbReference>
<keyword evidence="3" id="KW-1185">Reference proteome</keyword>
<dbReference type="InterPro" id="IPR029069">
    <property type="entry name" value="HotDog_dom_sf"/>
</dbReference>